<dbReference type="Proteomes" id="UP000606786">
    <property type="component" value="Unassembled WGS sequence"/>
</dbReference>
<proteinExistence type="predicted"/>
<keyword evidence="2" id="KW-1185">Reference proteome</keyword>
<gene>
    <name evidence="1" type="ORF">CCAP1982_LOCUS5944</name>
</gene>
<sequence>MIEFISETQKNFYRQPYFCPGEIEGLTHLRMSRCGGPLRRPLSSERKHMPPNARKWIVFTQTQVSLYSSSLSQVMEWIKHI</sequence>
<name>A0A811UET1_CERCA</name>
<dbReference type="AlphaFoldDB" id="A0A811UET1"/>
<reference evidence="1" key="1">
    <citation type="submission" date="2020-11" db="EMBL/GenBank/DDBJ databases">
        <authorList>
            <person name="Whitehead M."/>
        </authorList>
    </citation>
    <scope>NUCLEOTIDE SEQUENCE</scope>
    <source>
        <strain evidence="1">EGII</strain>
    </source>
</reference>
<organism evidence="1 2">
    <name type="scientific">Ceratitis capitata</name>
    <name type="common">Mediterranean fruit fly</name>
    <name type="synonym">Tephritis capitata</name>
    <dbReference type="NCBI Taxonomy" id="7213"/>
    <lineage>
        <taxon>Eukaryota</taxon>
        <taxon>Metazoa</taxon>
        <taxon>Ecdysozoa</taxon>
        <taxon>Arthropoda</taxon>
        <taxon>Hexapoda</taxon>
        <taxon>Insecta</taxon>
        <taxon>Pterygota</taxon>
        <taxon>Neoptera</taxon>
        <taxon>Endopterygota</taxon>
        <taxon>Diptera</taxon>
        <taxon>Brachycera</taxon>
        <taxon>Muscomorpha</taxon>
        <taxon>Tephritoidea</taxon>
        <taxon>Tephritidae</taxon>
        <taxon>Ceratitis</taxon>
        <taxon>Ceratitis</taxon>
    </lineage>
</organism>
<evidence type="ECO:0000313" key="1">
    <source>
        <dbReference type="EMBL" id="CAD6997311.1"/>
    </source>
</evidence>
<protein>
    <submittedName>
        <fullName evidence="1">(Mediterranean fruit fly) hypothetical protein</fullName>
    </submittedName>
</protein>
<evidence type="ECO:0000313" key="2">
    <source>
        <dbReference type="Proteomes" id="UP000606786"/>
    </source>
</evidence>
<accession>A0A811UET1</accession>
<comment type="caution">
    <text evidence="1">The sequence shown here is derived from an EMBL/GenBank/DDBJ whole genome shotgun (WGS) entry which is preliminary data.</text>
</comment>
<dbReference type="EMBL" id="CAJHJT010000012">
    <property type="protein sequence ID" value="CAD6997311.1"/>
    <property type="molecule type" value="Genomic_DNA"/>
</dbReference>